<dbReference type="OrthoDB" id="4808018at2759"/>
<gene>
    <name evidence="2" type="ORF">TRIVIDRAFT_69823</name>
</gene>
<dbReference type="Proteomes" id="UP000007115">
    <property type="component" value="Unassembled WGS sequence"/>
</dbReference>
<evidence type="ECO:0000313" key="2">
    <source>
        <dbReference type="EMBL" id="EHK19134.1"/>
    </source>
</evidence>
<dbReference type="EMBL" id="ABDF02000084">
    <property type="protein sequence ID" value="EHK19134.1"/>
    <property type="molecule type" value="Genomic_DNA"/>
</dbReference>
<evidence type="ECO:0000313" key="3">
    <source>
        <dbReference type="Proteomes" id="UP000007115"/>
    </source>
</evidence>
<sequence length="240" mass="28178">MARITEFLRWPVTTVRQAWGDYKVGRAIRQSLPKVDYEEETEGEEGCDEECREVCKEKCEEETLDQCEEARSDVKEDPCDDVASPTEPSPRRNEEQELAAKYKEKLARSWRYCGEREFPWIHTRLVYEESNWRGTWVVEVKDVRATMNWKIEKVPEETGRELKYNLFKMETRVLIYTATEDAWNGPNRTRSEMQPRVDEADLSQVISRPPARDMLPCGLTYPTPRSFTNEIVLSRVGIEL</sequence>
<proteinExistence type="predicted"/>
<accession>G9N218</accession>
<keyword evidence="3" id="KW-1185">Reference proteome</keyword>
<dbReference type="GeneID" id="25797279"/>
<organism evidence="2 3">
    <name type="scientific">Hypocrea virens (strain Gv29-8 / FGSC 10586)</name>
    <name type="common">Gliocladium virens</name>
    <name type="synonym">Trichoderma virens</name>
    <dbReference type="NCBI Taxonomy" id="413071"/>
    <lineage>
        <taxon>Eukaryota</taxon>
        <taxon>Fungi</taxon>
        <taxon>Dikarya</taxon>
        <taxon>Ascomycota</taxon>
        <taxon>Pezizomycotina</taxon>
        <taxon>Sordariomycetes</taxon>
        <taxon>Hypocreomycetidae</taxon>
        <taxon>Hypocreales</taxon>
        <taxon>Hypocreaceae</taxon>
        <taxon>Trichoderma</taxon>
    </lineage>
</organism>
<dbReference type="AlphaFoldDB" id="G9N218"/>
<feature type="region of interest" description="Disordered" evidence="1">
    <location>
        <begin position="69"/>
        <end position="96"/>
    </location>
</feature>
<dbReference type="VEuPathDB" id="FungiDB:TRIVIDRAFT_69823"/>
<dbReference type="InParanoid" id="G9N218"/>
<dbReference type="RefSeq" id="XP_013953339.1">
    <property type="nucleotide sequence ID" value="XM_014097864.1"/>
</dbReference>
<comment type="caution">
    <text evidence="2">The sequence shown here is derived from an EMBL/GenBank/DDBJ whole genome shotgun (WGS) entry which is preliminary data.</text>
</comment>
<reference evidence="2 3" key="1">
    <citation type="journal article" date="2011" name="Genome Biol.">
        <title>Comparative genome sequence analysis underscores mycoparasitism as the ancestral life style of Trichoderma.</title>
        <authorList>
            <person name="Kubicek C.P."/>
            <person name="Herrera-Estrella A."/>
            <person name="Seidl-Seiboth V."/>
            <person name="Martinez D.A."/>
            <person name="Druzhinina I.S."/>
            <person name="Thon M."/>
            <person name="Zeilinger S."/>
            <person name="Casas-Flores S."/>
            <person name="Horwitz B.A."/>
            <person name="Mukherjee P.K."/>
            <person name="Mukherjee M."/>
            <person name="Kredics L."/>
            <person name="Alcaraz L.D."/>
            <person name="Aerts A."/>
            <person name="Antal Z."/>
            <person name="Atanasova L."/>
            <person name="Cervantes-Badillo M.G."/>
            <person name="Challacombe J."/>
            <person name="Chertkov O."/>
            <person name="McCluskey K."/>
            <person name="Coulpier F."/>
            <person name="Deshpande N."/>
            <person name="von Doehren H."/>
            <person name="Ebbole D.J."/>
            <person name="Esquivel-Naranjo E.U."/>
            <person name="Fekete E."/>
            <person name="Flipphi M."/>
            <person name="Glaser F."/>
            <person name="Gomez-Rodriguez E.Y."/>
            <person name="Gruber S."/>
            <person name="Han C."/>
            <person name="Henrissat B."/>
            <person name="Hermosa R."/>
            <person name="Hernandez-Onate M."/>
            <person name="Karaffa L."/>
            <person name="Kosti I."/>
            <person name="Le Crom S."/>
            <person name="Lindquist E."/>
            <person name="Lucas S."/>
            <person name="Luebeck M."/>
            <person name="Luebeck P.S."/>
            <person name="Margeot A."/>
            <person name="Metz B."/>
            <person name="Misra M."/>
            <person name="Nevalainen H."/>
            <person name="Omann M."/>
            <person name="Packer N."/>
            <person name="Perrone G."/>
            <person name="Uresti-Rivera E.E."/>
            <person name="Salamov A."/>
            <person name="Schmoll M."/>
            <person name="Seiboth B."/>
            <person name="Shapiro H."/>
            <person name="Sukno S."/>
            <person name="Tamayo-Ramos J.A."/>
            <person name="Tisch D."/>
            <person name="Wiest A."/>
            <person name="Wilkinson H.H."/>
            <person name="Zhang M."/>
            <person name="Coutinho P.M."/>
            <person name="Kenerley C.M."/>
            <person name="Monte E."/>
            <person name="Baker S.E."/>
            <person name="Grigoriev I.V."/>
        </authorList>
    </citation>
    <scope>NUCLEOTIDE SEQUENCE [LARGE SCALE GENOMIC DNA]</scope>
    <source>
        <strain evidence="3">Gv29-8 / FGSC 10586</strain>
    </source>
</reference>
<dbReference type="HOGENOM" id="CLU_1156529_0_0_1"/>
<name>G9N218_HYPVG</name>
<evidence type="ECO:0000256" key="1">
    <source>
        <dbReference type="SAM" id="MobiDB-lite"/>
    </source>
</evidence>
<protein>
    <submittedName>
        <fullName evidence="2">Uncharacterized protein</fullName>
    </submittedName>
</protein>